<evidence type="ECO:0000256" key="9">
    <source>
        <dbReference type="ARBA" id="ARBA00059388"/>
    </source>
</evidence>
<evidence type="ECO:0000256" key="2">
    <source>
        <dbReference type="ARBA" id="ARBA00022670"/>
    </source>
</evidence>
<dbReference type="GO" id="GO:0006508">
    <property type="term" value="P:proteolysis"/>
    <property type="evidence" value="ECO:0007669"/>
    <property type="project" value="UniProtKB-KW"/>
</dbReference>
<dbReference type="FunFam" id="3.40.630.10:FF:000039">
    <property type="entry name" value="Peptidase M20 domain-containing protein 2"/>
    <property type="match status" value="1"/>
</dbReference>
<protein>
    <recommendedName>
        <fullName evidence="10">Peptidase M20 domain-containing protein 2</fullName>
    </recommendedName>
</protein>
<dbReference type="InParanoid" id="B3RLE3"/>
<evidence type="ECO:0000256" key="5">
    <source>
        <dbReference type="ARBA" id="ARBA00050966"/>
    </source>
</evidence>
<dbReference type="InterPro" id="IPR017439">
    <property type="entry name" value="Amidohydrolase"/>
</dbReference>
<dbReference type="PANTHER" id="PTHR30575:SF0">
    <property type="entry name" value="XAA-ARG DIPEPTIDASE"/>
    <property type="match status" value="1"/>
</dbReference>
<dbReference type="GO" id="GO:0016805">
    <property type="term" value="F:dipeptidase activity"/>
    <property type="evidence" value="ECO:0000318"/>
    <property type="project" value="GO_Central"/>
</dbReference>
<organism evidence="12 13">
    <name type="scientific">Trichoplax adhaerens</name>
    <name type="common">Trichoplax reptans</name>
    <dbReference type="NCBI Taxonomy" id="10228"/>
    <lineage>
        <taxon>Eukaryota</taxon>
        <taxon>Metazoa</taxon>
        <taxon>Placozoa</taxon>
        <taxon>Uniplacotomia</taxon>
        <taxon>Trichoplacea</taxon>
        <taxon>Trichoplacidae</taxon>
        <taxon>Trichoplax</taxon>
    </lineage>
</organism>
<keyword evidence="2" id="KW-0645">Protease</keyword>
<dbReference type="KEGG" id="tad:TRIADDRAFT_18185"/>
<dbReference type="Proteomes" id="UP000009022">
    <property type="component" value="Unassembled WGS sequence"/>
</dbReference>
<dbReference type="InterPro" id="IPR052030">
    <property type="entry name" value="Peptidase_M20/M20A_hydrolases"/>
</dbReference>
<name>B3RLE3_TRIAD</name>
<evidence type="ECO:0000256" key="6">
    <source>
        <dbReference type="ARBA" id="ARBA00051059"/>
    </source>
</evidence>
<proteinExistence type="inferred from homology"/>
<dbReference type="InterPro" id="IPR011650">
    <property type="entry name" value="Peptidase_M20_dimer"/>
</dbReference>
<dbReference type="NCBIfam" id="TIGR01891">
    <property type="entry name" value="amidohydrolases"/>
    <property type="match status" value="1"/>
</dbReference>
<dbReference type="OMA" id="MRAMGHH"/>
<dbReference type="InterPro" id="IPR036264">
    <property type="entry name" value="Bact_exopeptidase_dim_dom"/>
</dbReference>
<dbReference type="Pfam" id="PF01546">
    <property type="entry name" value="Peptidase_M20"/>
    <property type="match status" value="1"/>
</dbReference>
<dbReference type="PANTHER" id="PTHR30575">
    <property type="entry name" value="PEPTIDASE M20"/>
    <property type="match status" value="1"/>
</dbReference>
<evidence type="ECO:0000256" key="10">
    <source>
        <dbReference type="PIRNR" id="PIRNR037226"/>
    </source>
</evidence>
<comment type="catalytic activity">
    <reaction evidence="6">
        <text>beta-alanyl-L-lysine + H2O = beta-alanine + L-lysine</text>
        <dbReference type="Rhea" id="RHEA:59608"/>
        <dbReference type="ChEBI" id="CHEBI:15377"/>
        <dbReference type="ChEBI" id="CHEBI:32551"/>
        <dbReference type="ChEBI" id="CHEBI:57966"/>
        <dbReference type="ChEBI" id="CHEBI:143161"/>
        <dbReference type="EC" id="3.4.13.4"/>
    </reaction>
    <physiologicalReaction direction="left-to-right" evidence="6">
        <dbReference type="Rhea" id="RHEA:59609"/>
    </physiologicalReaction>
</comment>
<dbReference type="GO" id="GO:0004180">
    <property type="term" value="F:carboxypeptidase activity"/>
    <property type="evidence" value="ECO:0007669"/>
    <property type="project" value="UniProtKB-KW"/>
</dbReference>
<keyword evidence="1" id="KW-0121">Carboxypeptidase</keyword>
<feature type="domain" description="Peptidase M20 dimerisation" evidence="11">
    <location>
        <begin position="170"/>
        <end position="266"/>
    </location>
</feature>
<comment type="catalytic activity">
    <reaction evidence="4">
        <text>N(2)-(4-aminobutanoyl)-L-arginine + H2O = 4-aminobutanoate + L-arginine</text>
        <dbReference type="Rhea" id="RHEA:59628"/>
        <dbReference type="ChEBI" id="CHEBI:15377"/>
        <dbReference type="ChEBI" id="CHEBI:32682"/>
        <dbReference type="ChEBI" id="CHEBI:59888"/>
        <dbReference type="ChEBI" id="CHEBI:143158"/>
        <dbReference type="EC" id="3.4.13.4"/>
    </reaction>
    <physiologicalReaction direction="left-to-right" evidence="4">
        <dbReference type="Rhea" id="RHEA:59629"/>
    </physiologicalReaction>
</comment>
<evidence type="ECO:0000256" key="8">
    <source>
        <dbReference type="ARBA" id="ARBA00052488"/>
    </source>
</evidence>
<dbReference type="InterPro" id="IPR002933">
    <property type="entry name" value="Peptidase_M20"/>
</dbReference>
<evidence type="ECO:0000313" key="13">
    <source>
        <dbReference type="Proteomes" id="UP000009022"/>
    </source>
</evidence>
<comment type="similarity">
    <text evidence="10">Belongs to the peptidase M20A family.</text>
</comment>
<dbReference type="Gene3D" id="3.40.630.10">
    <property type="entry name" value="Zn peptidases"/>
    <property type="match status" value="1"/>
</dbReference>
<dbReference type="FunCoup" id="B3RLE3">
    <property type="interactions" value="74"/>
</dbReference>
<dbReference type="OrthoDB" id="6119954at2759"/>
<dbReference type="Pfam" id="PF07687">
    <property type="entry name" value="M20_dimer"/>
    <property type="match status" value="1"/>
</dbReference>
<comment type="catalytic activity">
    <reaction evidence="5">
        <text>N(2)-(4-aminobutanoyl)-L-ornithine + H2O = 4-aminobutanoate + L-ornithine</text>
        <dbReference type="Rhea" id="RHEA:59624"/>
        <dbReference type="ChEBI" id="CHEBI:15377"/>
        <dbReference type="ChEBI" id="CHEBI:46911"/>
        <dbReference type="ChEBI" id="CHEBI:59888"/>
        <dbReference type="ChEBI" id="CHEBI:143160"/>
        <dbReference type="EC" id="3.4.13.4"/>
    </reaction>
    <physiologicalReaction direction="left-to-right" evidence="5">
        <dbReference type="Rhea" id="RHEA:59625"/>
    </physiologicalReaction>
</comment>
<dbReference type="AlphaFoldDB" id="B3RLE3"/>
<comment type="function">
    <text evidence="9">Catalyzes the peptide bond hydrolysis in dipeptides having basic amino acids lysine, ornithine or arginine at C-terminus. Postulated to function in a metabolite repair mechanism by eliminating alternate dipeptide by-products formed during carnosine synthesis.</text>
</comment>
<dbReference type="HOGENOM" id="CLU_031812_1_1_1"/>
<dbReference type="SUPFAM" id="SSF53187">
    <property type="entry name" value="Zn-dependent exopeptidases"/>
    <property type="match status" value="1"/>
</dbReference>
<dbReference type="CTD" id="6749945"/>
<evidence type="ECO:0000313" key="12">
    <source>
        <dbReference type="EMBL" id="EDV29529.1"/>
    </source>
</evidence>
<evidence type="ECO:0000256" key="7">
    <source>
        <dbReference type="ARBA" id="ARBA00051262"/>
    </source>
</evidence>
<evidence type="ECO:0000256" key="4">
    <source>
        <dbReference type="ARBA" id="ARBA00050333"/>
    </source>
</evidence>
<reference evidence="12 13" key="1">
    <citation type="journal article" date="2008" name="Nature">
        <title>The Trichoplax genome and the nature of placozoans.</title>
        <authorList>
            <person name="Srivastava M."/>
            <person name="Begovic E."/>
            <person name="Chapman J."/>
            <person name="Putnam N.H."/>
            <person name="Hellsten U."/>
            <person name="Kawashima T."/>
            <person name="Kuo A."/>
            <person name="Mitros T."/>
            <person name="Salamov A."/>
            <person name="Carpenter M.L."/>
            <person name="Signorovitch A.Y."/>
            <person name="Moreno M.A."/>
            <person name="Kamm K."/>
            <person name="Grimwood J."/>
            <person name="Schmutz J."/>
            <person name="Shapiro H."/>
            <person name="Grigoriev I.V."/>
            <person name="Buss L.W."/>
            <person name="Schierwater B."/>
            <person name="Dellaporta S.L."/>
            <person name="Rokhsar D.S."/>
        </authorList>
    </citation>
    <scope>NUCLEOTIDE SEQUENCE [LARGE SCALE GENOMIC DNA]</scope>
    <source>
        <strain evidence="12 13">Grell-BS-1999</strain>
    </source>
</reference>
<dbReference type="Gene3D" id="3.30.70.360">
    <property type="match status" value="1"/>
</dbReference>
<accession>B3RLE3</accession>
<dbReference type="GO" id="GO:0051246">
    <property type="term" value="P:regulation of protein metabolic process"/>
    <property type="evidence" value="ECO:0007669"/>
    <property type="project" value="UniProtKB-ARBA"/>
</dbReference>
<sequence length="399" mass="43819">MSAEELKKVAIQAIDEKNQQLLEINQQLHKNPELAYKEFKSHDLLTNYLEKEGFQVQRSYPLPTSFRATFSRGKGPKMCVICEYDALPEIGHACGHNLIAEAGIGAAIGIKAALETSQTDLGQLIVYGTPAEEGGGGKIKMVEEGCFDDVDIAMMVHPSPYDASYASIYSAMSFKITFEGKAAHAAGSPWEGINALDAAVQAYVNISTLRQQFKPTWRVHGIVTEGGIKTNIIPDRAKLEYRFRAPSDSELQILQQKCKNCFQSAAQATGCKVDIVHEGICGDHYRSVINNLHLVDLYENNAKSLGIEFPSRAEQKQKMLGSTDMGNVSRVVPSIHPTYSIETKGGNHTREFAVAASTEQAHRQTIIAAKSMAMTCIDVMSSRDLQVQIKQEFIASTSQ</sequence>
<comment type="catalytic activity">
    <reaction evidence="8">
        <text>beta-alanyl-L-ornithine + H2O = beta-alanine + L-ornithine</text>
        <dbReference type="Rhea" id="RHEA:59612"/>
        <dbReference type="ChEBI" id="CHEBI:15377"/>
        <dbReference type="ChEBI" id="CHEBI:46911"/>
        <dbReference type="ChEBI" id="CHEBI:57966"/>
        <dbReference type="ChEBI" id="CHEBI:143162"/>
        <dbReference type="EC" id="3.4.13.4"/>
    </reaction>
    <physiologicalReaction direction="left-to-right" evidence="8">
        <dbReference type="Rhea" id="RHEA:59613"/>
    </physiologicalReaction>
</comment>
<dbReference type="eggNOG" id="ENOG502QQPD">
    <property type="taxonomic scope" value="Eukaryota"/>
</dbReference>
<keyword evidence="13" id="KW-1185">Reference proteome</keyword>
<evidence type="ECO:0000259" key="11">
    <source>
        <dbReference type="Pfam" id="PF07687"/>
    </source>
</evidence>
<dbReference type="RefSeq" id="XP_002108731.1">
    <property type="nucleotide sequence ID" value="XM_002108695.1"/>
</dbReference>
<evidence type="ECO:0000256" key="3">
    <source>
        <dbReference type="ARBA" id="ARBA00022801"/>
    </source>
</evidence>
<dbReference type="SUPFAM" id="SSF55031">
    <property type="entry name" value="Bacterial exopeptidase dimerisation domain"/>
    <property type="match status" value="1"/>
</dbReference>
<dbReference type="GeneID" id="6749945"/>
<dbReference type="FunFam" id="3.30.70.360:FF:000004">
    <property type="entry name" value="Peptidase M20 domain-containing protein 2"/>
    <property type="match status" value="1"/>
</dbReference>
<dbReference type="EMBL" id="DS985241">
    <property type="protein sequence ID" value="EDV29529.1"/>
    <property type="molecule type" value="Genomic_DNA"/>
</dbReference>
<gene>
    <name evidence="12" type="ORF">TRIADDRAFT_18185</name>
</gene>
<dbReference type="PhylomeDB" id="B3RLE3"/>
<evidence type="ECO:0000256" key="1">
    <source>
        <dbReference type="ARBA" id="ARBA00022645"/>
    </source>
</evidence>
<dbReference type="InterPro" id="IPR017144">
    <property type="entry name" value="Xaa-Arg_dipeptidase"/>
</dbReference>
<comment type="catalytic activity">
    <reaction evidence="7">
        <text>N(2)-(4-aminobutanoyl)-L-lysine + H2O = 4-aminobutanoate + L-lysine</text>
        <dbReference type="Rhea" id="RHEA:59620"/>
        <dbReference type="ChEBI" id="CHEBI:15377"/>
        <dbReference type="ChEBI" id="CHEBI:32551"/>
        <dbReference type="ChEBI" id="CHEBI:59888"/>
        <dbReference type="ChEBI" id="CHEBI:143159"/>
        <dbReference type="EC" id="3.4.13.4"/>
    </reaction>
    <physiologicalReaction direction="left-to-right" evidence="7">
        <dbReference type="Rhea" id="RHEA:59621"/>
    </physiologicalReaction>
</comment>
<keyword evidence="3" id="KW-0378">Hydrolase</keyword>
<dbReference type="PIRSF" id="PIRSF037226">
    <property type="entry name" value="Amidohydrolase_ACY1L2_prd"/>
    <property type="match status" value="1"/>
</dbReference>
<dbReference type="CDD" id="cd05672">
    <property type="entry name" value="M20_ACY1L2-like"/>
    <property type="match status" value="1"/>
</dbReference>